<comment type="pathway">
    <text evidence="2">Secondary metabolite biosynthesis.</text>
</comment>
<dbReference type="OrthoDB" id="2789670at2759"/>
<keyword evidence="4 9" id="KW-0349">Heme</keyword>
<sequence length="535" mass="60760">MLTECPLPSVLTAALSALLGVLTLLHLRRLWLQTRRITLQHYAPGPPPKSWLAGNHADVPEHKAWYAYTEWGKKYGMYRLLSLVFDADLAIGDVIHIRIYGRHYLILNSVVAATDLLEKRARIYSDRPPSLMLDIKGWLFATGFKPYGDSWRRHRRLLQQAFKLDSLVAYRPIQTRKVNDMLYGILTAPKEFTSFYKSVSAAIVMSVMYDYDLAPQNDRYVSHAEKAMAALSDPAFSSLVDIIPGFRYLPAWFPGASFRQEAAKIRAETDAMLEIAEQFVKKKMAEGHDLPCLMTDLMKYCKSQEDYDILKEAAATGYVAGADTTSSALGTFFYAMAAHPHVQKKAQEEIDLVVGSHRLPHWDDRPFMPYVEAVFREVIRWRAITPFGISHCTTDDDVYRGYYIPKGTIVVPNIWGMTRDEQTYKNPEVFEPERFLTEDGQLNNDNVGYTFGFGRRICVGRHLASSTFWYAMANVLATLDIAKKKDAMGNDLPLEVEYSFALVSHPLPFDCSVKPRSQHVAQTILDNQRAAAEML</sequence>
<dbReference type="GO" id="GO:0004497">
    <property type="term" value="F:monooxygenase activity"/>
    <property type="evidence" value="ECO:0007669"/>
    <property type="project" value="UniProtKB-KW"/>
</dbReference>
<dbReference type="AlphaFoldDB" id="A0A9W8MZC1"/>
<dbReference type="Pfam" id="PF00067">
    <property type="entry name" value="p450"/>
    <property type="match status" value="1"/>
</dbReference>
<gene>
    <name evidence="12" type="ORF">NLJ89_g1809</name>
</gene>
<dbReference type="InterPro" id="IPR001128">
    <property type="entry name" value="Cyt_P450"/>
</dbReference>
<comment type="cofactor">
    <cofactor evidence="1 9">
        <name>heme</name>
        <dbReference type="ChEBI" id="CHEBI:30413"/>
    </cofactor>
</comment>
<keyword evidence="11" id="KW-0472">Membrane</keyword>
<proteinExistence type="inferred from homology"/>
<dbReference type="PRINTS" id="PR00463">
    <property type="entry name" value="EP450I"/>
</dbReference>
<evidence type="ECO:0000256" key="11">
    <source>
        <dbReference type="SAM" id="Phobius"/>
    </source>
</evidence>
<feature type="binding site" description="axial binding residue" evidence="9">
    <location>
        <position position="458"/>
    </location>
    <ligand>
        <name>heme</name>
        <dbReference type="ChEBI" id="CHEBI:30413"/>
    </ligand>
    <ligandPart>
        <name>Fe</name>
        <dbReference type="ChEBI" id="CHEBI:18248"/>
    </ligandPart>
</feature>
<dbReference type="EMBL" id="JANKHO010000100">
    <property type="protein sequence ID" value="KAJ3515357.1"/>
    <property type="molecule type" value="Genomic_DNA"/>
</dbReference>
<keyword evidence="8 10" id="KW-0503">Monooxygenase</keyword>
<evidence type="ECO:0000313" key="12">
    <source>
        <dbReference type="EMBL" id="KAJ3515357.1"/>
    </source>
</evidence>
<keyword evidence="5 9" id="KW-0479">Metal-binding</keyword>
<dbReference type="GO" id="GO:0016705">
    <property type="term" value="F:oxidoreductase activity, acting on paired donors, with incorporation or reduction of molecular oxygen"/>
    <property type="evidence" value="ECO:0007669"/>
    <property type="project" value="InterPro"/>
</dbReference>
<dbReference type="SUPFAM" id="SSF48264">
    <property type="entry name" value="Cytochrome P450"/>
    <property type="match status" value="1"/>
</dbReference>
<dbReference type="PANTHER" id="PTHR46300:SF7">
    <property type="entry name" value="P450, PUTATIVE (EUROFUNG)-RELATED"/>
    <property type="match status" value="1"/>
</dbReference>
<dbReference type="Proteomes" id="UP001148786">
    <property type="component" value="Unassembled WGS sequence"/>
</dbReference>
<accession>A0A9W8MZC1</accession>
<keyword evidence="11" id="KW-1133">Transmembrane helix</keyword>
<reference evidence="12" key="1">
    <citation type="submission" date="2022-07" db="EMBL/GenBank/DDBJ databases">
        <title>Genome Sequence of Agrocybe chaxingu.</title>
        <authorList>
            <person name="Buettner E."/>
        </authorList>
    </citation>
    <scope>NUCLEOTIDE SEQUENCE</scope>
    <source>
        <strain evidence="12">MP-N11</strain>
    </source>
</reference>
<dbReference type="CDD" id="cd11065">
    <property type="entry name" value="CYP64-like"/>
    <property type="match status" value="1"/>
</dbReference>
<dbReference type="GO" id="GO:0020037">
    <property type="term" value="F:heme binding"/>
    <property type="evidence" value="ECO:0007669"/>
    <property type="project" value="InterPro"/>
</dbReference>
<dbReference type="InterPro" id="IPR002401">
    <property type="entry name" value="Cyt_P450_E_grp-I"/>
</dbReference>
<dbReference type="InterPro" id="IPR036396">
    <property type="entry name" value="Cyt_P450_sf"/>
</dbReference>
<dbReference type="InterPro" id="IPR050364">
    <property type="entry name" value="Cytochrome_P450_fung"/>
</dbReference>
<name>A0A9W8MZC1_9AGAR</name>
<evidence type="ECO:0000256" key="5">
    <source>
        <dbReference type="ARBA" id="ARBA00022723"/>
    </source>
</evidence>
<keyword evidence="11" id="KW-0812">Transmembrane</keyword>
<dbReference type="PROSITE" id="PS00086">
    <property type="entry name" value="CYTOCHROME_P450"/>
    <property type="match status" value="1"/>
</dbReference>
<dbReference type="Gene3D" id="1.10.630.10">
    <property type="entry name" value="Cytochrome P450"/>
    <property type="match status" value="1"/>
</dbReference>
<evidence type="ECO:0000313" key="13">
    <source>
        <dbReference type="Proteomes" id="UP001148786"/>
    </source>
</evidence>
<feature type="transmembrane region" description="Helical" evidence="11">
    <location>
        <begin position="6"/>
        <end position="27"/>
    </location>
</feature>
<evidence type="ECO:0000256" key="9">
    <source>
        <dbReference type="PIRSR" id="PIRSR602401-1"/>
    </source>
</evidence>
<evidence type="ECO:0000256" key="4">
    <source>
        <dbReference type="ARBA" id="ARBA00022617"/>
    </source>
</evidence>
<dbReference type="InterPro" id="IPR017972">
    <property type="entry name" value="Cyt_P450_CS"/>
</dbReference>
<dbReference type="PRINTS" id="PR00385">
    <property type="entry name" value="P450"/>
</dbReference>
<keyword evidence="7 9" id="KW-0408">Iron</keyword>
<comment type="similarity">
    <text evidence="3 10">Belongs to the cytochrome P450 family.</text>
</comment>
<protein>
    <recommendedName>
        <fullName evidence="14">Cytochrome P450</fullName>
    </recommendedName>
</protein>
<organism evidence="12 13">
    <name type="scientific">Agrocybe chaxingu</name>
    <dbReference type="NCBI Taxonomy" id="84603"/>
    <lineage>
        <taxon>Eukaryota</taxon>
        <taxon>Fungi</taxon>
        <taxon>Dikarya</taxon>
        <taxon>Basidiomycota</taxon>
        <taxon>Agaricomycotina</taxon>
        <taxon>Agaricomycetes</taxon>
        <taxon>Agaricomycetidae</taxon>
        <taxon>Agaricales</taxon>
        <taxon>Agaricineae</taxon>
        <taxon>Strophariaceae</taxon>
        <taxon>Agrocybe</taxon>
    </lineage>
</organism>
<evidence type="ECO:0000256" key="8">
    <source>
        <dbReference type="ARBA" id="ARBA00023033"/>
    </source>
</evidence>
<evidence type="ECO:0000256" key="1">
    <source>
        <dbReference type="ARBA" id="ARBA00001971"/>
    </source>
</evidence>
<dbReference type="GO" id="GO:0005506">
    <property type="term" value="F:iron ion binding"/>
    <property type="evidence" value="ECO:0007669"/>
    <property type="project" value="InterPro"/>
</dbReference>
<evidence type="ECO:0000256" key="2">
    <source>
        <dbReference type="ARBA" id="ARBA00005179"/>
    </source>
</evidence>
<evidence type="ECO:0000256" key="3">
    <source>
        <dbReference type="ARBA" id="ARBA00010617"/>
    </source>
</evidence>
<comment type="caution">
    <text evidence="12">The sequence shown here is derived from an EMBL/GenBank/DDBJ whole genome shotgun (WGS) entry which is preliminary data.</text>
</comment>
<evidence type="ECO:0000256" key="6">
    <source>
        <dbReference type="ARBA" id="ARBA00023002"/>
    </source>
</evidence>
<keyword evidence="6 10" id="KW-0560">Oxidoreductase</keyword>
<evidence type="ECO:0000256" key="7">
    <source>
        <dbReference type="ARBA" id="ARBA00023004"/>
    </source>
</evidence>
<dbReference type="PANTHER" id="PTHR46300">
    <property type="entry name" value="P450, PUTATIVE (EUROFUNG)-RELATED-RELATED"/>
    <property type="match status" value="1"/>
</dbReference>
<evidence type="ECO:0000256" key="10">
    <source>
        <dbReference type="RuleBase" id="RU000461"/>
    </source>
</evidence>
<evidence type="ECO:0008006" key="14">
    <source>
        <dbReference type="Google" id="ProtNLM"/>
    </source>
</evidence>
<keyword evidence="13" id="KW-1185">Reference proteome</keyword>